<name>A0A0D7AMB8_9AGAR</name>
<proteinExistence type="predicted"/>
<evidence type="ECO:0000313" key="3">
    <source>
        <dbReference type="EMBL" id="KIY52894.1"/>
    </source>
</evidence>
<feature type="region of interest" description="Disordered" evidence="1">
    <location>
        <begin position="1"/>
        <end position="32"/>
    </location>
</feature>
<evidence type="ECO:0000259" key="2">
    <source>
        <dbReference type="Pfam" id="PF00644"/>
    </source>
</evidence>
<feature type="domain" description="PARP catalytic" evidence="2">
    <location>
        <begin position="198"/>
        <end position="289"/>
    </location>
</feature>
<evidence type="ECO:0000313" key="4">
    <source>
        <dbReference type="Proteomes" id="UP000054144"/>
    </source>
</evidence>
<keyword evidence="4" id="KW-1185">Reference proteome</keyword>
<dbReference type="AlphaFoldDB" id="A0A0D7AMB8"/>
<accession>A0A0D7AMB8</accession>
<dbReference type="Pfam" id="PF00644">
    <property type="entry name" value="PARP"/>
    <property type="match status" value="1"/>
</dbReference>
<dbReference type="Gene3D" id="3.90.228.10">
    <property type="match status" value="1"/>
</dbReference>
<feature type="compositionally biased region" description="Polar residues" evidence="1">
    <location>
        <begin position="21"/>
        <end position="32"/>
    </location>
</feature>
<sequence length="419" mass="46629">MCSDSVIDLTLEDSDSEDQPSRATNRRTVTCAGSGSSDIEIIEPPLTVGKGKKIGGAICKLKENRWPVQVEASDDEIVVIEQASAAGPSGPRRRLQQSVFADKRLTRETRRARSTIDPADERLARQLEGEERREYREMIRRVHNQKEGIVFSVCVDSNGKLEDGSDAHPDDLVRFEPWRKLVESQGLRIKKFHWFVNYELEKRFEEARSDLEIVMDKQPEELQLFHGTASQNLESILADGFRIGGVAGHGITNGVARGYGVYLAAQIQVSLTYSQGDNRLFACRVLPGRITRRPVMHPPRSTNIGEEPFDSYSDGSVYVVRYTSLVLPCYVRLVGHISHIPLPSDSIATTQMIELDTVGRPFFAPAVGGLAGRAKAVLPPAAGADQMATRRVGVTREQRTATRSPQKPRRTLRRQPTIT</sequence>
<organism evidence="3 4">
    <name type="scientific">Fistulina hepatica ATCC 64428</name>
    <dbReference type="NCBI Taxonomy" id="1128425"/>
    <lineage>
        <taxon>Eukaryota</taxon>
        <taxon>Fungi</taxon>
        <taxon>Dikarya</taxon>
        <taxon>Basidiomycota</taxon>
        <taxon>Agaricomycotina</taxon>
        <taxon>Agaricomycetes</taxon>
        <taxon>Agaricomycetidae</taxon>
        <taxon>Agaricales</taxon>
        <taxon>Fistulinaceae</taxon>
        <taxon>Fistulina</taxon>
    </lineage>
</organism>
<dbReference type="GO" id="GO:0003950">
    <property type="term" value="F:NAD+ poly-ADP-ribosyltransferase activity"/>
    <property type="evidence" value="ECO:0007669"/>
    <property type="project" value="InterPro"/>
</dbReference>
<evidence type="ECO:0000256" key="1">
    <source>
        <dbReference type="SAM" id="MobiDB-lite"/>
    </source>
</evidence>
<dbReference type="EMBL" id="KN881629">
    <property type="protein sequence ID" value="KIY52894.1"/>
    <property type="molecule type" value="Genomic_DNA"/>
</dbReference>
<reference evidence="3 4" key="1">
    <citation type="journal article" date="2015" name="Fungal Genet. Biol.">
        <title>Evolution of novel wood decay mechanisms in Agaricales revealed by the genome sequences of Fistulina hepatica and Cylindrobasidium torrendii.</title>
        <authorList>
            <person name="Floudas D."/>
            <person name="Held B.W."/>
            <person name="Riley R."/>
            <person name="Nagy L.G."/>
            <person name="Koehler G."/>
            <person name="Ransdell A.S."/>
            <person name="Younus H."/>
            <person name="Chow J."/>
            <person name="Chiniquy J."/>
            <person name="Lipzen A."/>
            <person name="Tritt A."/>
            <person name="Sun H."/>
            <person name="Haridas S."/>
            <person name="LaButti K."/>
            <person name="Ohm R.A."/>
            <person name="Kues U."/>
            <person name="Blanchette R.A."/>
            <person name="Grigoriev I.V."/>
            <person name="Minto R.E."/>
            <person name="Hibbett D.S."/>
        </authorList>
    </citation>
    <scope>NUCLEOTIDE SEQUENCE [LARGE SCALE GENOMIC DNA]</scope>
    <source>
        <strain evidence="3 4">ATCC 64428</strain>
    </source>
</reference>
<dbReference type="SUPFAM" id="SSF56399">
    <property type="entry name" value="ADP-ribosylation"/>
    <property type="match status" value="1"/>
</dbReference>
<dbReference type="OrthoDB" id="10256774at2759"/>
<dbReference type="InterPro" id="IPR012317">
    <property type="entry name" value="Poly(ADP-ribose)pol_cat_dom"/>
</dbReference>
<dbReference type="Proteomes" id="UP000054144">
    <property type="component" value="Unassembled WGS sequence"/>
</dbReference>
<gene>
    <name evidence="3" type="ORF">FISHEDRAFT_69357</name>
</gene>
<feature type="region of interest" description="Disordered" evidence="1">
    <location>
        <begin position="382"/>
        <end position="419"/>
    </location>
</feature>
<protein>
    <recommendedName>
        <fullName evidence="2">PARP catalytic domain-containing protein</fullName>
    </recommendedName>
</protein>